<evidence type="ECO:0000256" key="1">
    <source>
        <dbReference type="SAM" id="MobiDB-lite"/>
    </source>
</evidence>
<keyword evidence="3" id="KW-1185">Reference proteome</keyword>
<gene>
    <name evidence="2" type="ORF">Celaphus_00003782</name>
</gene>
<feature type="region of interest" description="Disordered" evidence="1">
    <location>
        <begin position="1"/>
        <end position="23"/>
    </location>
</feature>
<sequence>MVVRQGRVRQRGRSRKPSGFETQ</sequence>
<reference evidence="2 3" key="1">
    <citation type="journal article" date="2018" name="Mol. Genet. Genomics">
        <title>The red deer Cervus elaphus genome CerEla1.0: sequencing, annotating, genes, and chromosomes.</title>
        <authorList>
            <person name="Bana N.A."/>
            <person name="Nyiri A."/>
            <person name="Nagy J."/>
            <person name="Frank K."/>
            <person name="Nagy T."/>
            <person name="Steger V."/>
            <person name="Schiller M."/>
            <person name="Lakatos P."/>
            <person name="Sugar L."/>
            <person name="Horn P."/>
            <person name="Barta E."/>
            <person name="Orosz L."/>
        </authorList>
    </citation>
    <scope>NUCLEOTIDE SEQUENCE [LARGE SCALE GENOMIC DNA]</scope>
    <source>
        <strain evidence="2">Hungarian</strain>
    </source>
</reference>
<evidence type="ECO:0000313" key="2">
    <source>
        <dbReference type="EMBL" id="OWK11893.1"/>
    </source>
</evidence>
<dbReference type="EMBL" id="MKHE01000009">
    <property type="protein sequence ID" value="OWK11893.1"/>
    <property type="molecule type" value="Genomic_DNA"/>
</dbReference>
<accession>A0A212D0Y1</accession>
<name>A0A212D0Y1_CEREH</name>
<protein>
    <submittedName>
        <fullName evidence="2">Uncharacterized protein</fullName>
    </submittedName>
</protein>
<proteinExistence type="predicted"/>
<dbReference type="AlphaFoldDB" id="A0A212D0Y1"/>
<dbReference type="Proteomes" id="UP000242450">
    <property type="component" value="Chromosome 9"/>
</dbReference>
<evidence type="ECO:0000313" key="3">
    <source>
        <dbReference type="Proteomes" id="UP000242450"/>
    </source>
</evidence>
<organism evidence="2 3">
    <name type="scientific">Cervus elaphus hippelaphus</name>
    <name type="common">European red deer</name>
    <dbReference type="NCBI Taxonomy" id="46360"/>
    <lineage>
        <taxon>Eukaryota</taxon>
        <taxon>Metazoa</taxon>
        <taxon>Chordata</taxon>
        <taxon>Craniata</taxon>
        <taxon>Vertebrata</taxon>
        <taxon>Euteleostomi</taxon>
        <taxon>Mammalia</taxon>
        <taxon>Eutheria</taxon>
        <taxon>Laurasiatheria</taxon>
        <taxon>Artiodactyla</taxon>
        <taxon>Ruminantia</taxon>
        <taxon>Pecora</taxon>
        <taxon>Cervidae</taxon>
        <taxon>Cervinae</taxon>
        <taxon>Cervus</taxon>
    </lineage>
</organism>
<comment type="caution">
    <text evidence="2">The sequence shown here is derived from an EMBL/GenBank/DDBJ whole genome shotgun (WGS) entry which is preliminary data.</text>
</comment>
<feature type="compositionally biased region" description="Basic residues" evidence="1">
    <location>
        <begin position="1"/>
        <end position="16"/>
    </location>
</feature>